<dbReference type="SUPFAM" id="SSF50969">
    <property type="entry name" value="YVTN repeat-like/Quinoprotein amine dehydrogenase"/>
    <property type="match status" value="1"/>
</dbReference>
<dbReference type="EMBL" id="BLPF01000002">
    <property type="protein sequence ID" value="GFJ81787.1"/>
    <property type="molecule type" value="Genomic_DNA"/>
</dbReference>
<keyword evidence="3" id="KW-1185">Reference proteome</keyword>
<evidence type="ECO:0000313" key="2">
    <source>
        <dbReference type="EMBL" id="GFJ81787.1"/>
    </source>
</evidence>
<dbReference type="InterPro" id="IPR011044">
    <property type="entry name" value="Quino_amine_DH_bsu"/>
</dbReference>
<sequence>MRPPSRRVMTRLLAVAAVLVVAIATMLVLRLLRDEPPAAADGPAADVPRDVYAFLSEHELGVVRDATVVGRQLGTYAGAPHWTTDGRYAFAVSAGSGGEQVVAIDWAGTVTSVPCGCRTAAPGPGGRIVWVTGGKLMSLAPGTTAAQVDPRAVPPPPPAAFDPAAVGTDGERVFLAQETVASASISSDALLAVAAGGKVDTIEADTGTIVLMRQSAVDRDAPVAYTVEHRDDACRIRRDVHLLAGNGLVTVTDAKAAGGDGRDAGRSVDDIWWGRDGRLYATMSSWRCVQSPSSERESVGPHALWRLDGGAWVAVEGTASRAWRQLAADHLAVIETDGALYSERGGQRTHLADKVVAIHAPPVAGPADSAITPRGRPVPTAAPLVITPDGVGAVRLGAPLSGAERAGLVHAREDGDCTTWEGQGELEGMTVYPDRAGNASYIWIVDGDLKTANGMGIGTPVKDLRATYGPAVREYVSPSTDLYRGYFVDEAGNSIVFLTGGTDAVQKILIGPTEPMQGFVDAGEVYC</sequence>
<comment type="caution">
    <text evidence="2">The sequence shown here is derived from an EMBL/GenBank/DDBJ whole genome shotgun (WGS) entry which is preliminary data.</text>
</comment>
<evidence type="ECO:0000256" key="1">
    <source>
        <dbReference type="SAM" id="Phobius"/>
    </source>
</evidence>
<dbReference type="RefSeq" id="WP_173061456.1">
    <property type="nucleotide sequence ID" value="NZ_BAABGO010000022.1"/>
</dbReference>
<name>A0A6V8KJA2_9ACTN</name>
<proteinExistence type="predicted"/>
<reference evidence="2 3" key="1">
    <citation type="submission" date="2020-03" db="EMBL/GenBank/DDBJ databases">
        <title>Whole genome shotgun sequence of Phytohabitans houttuyneae NBRC 108639.</title>
        <authorList>
            <person name="Komaki H."/>
            <person name="Tamura T."/>
        </authorList>
    </citation>
    <scope>NUCLEOTIDE SEQUENCE [LARGE SCALE GENOMIC DNA]</scope>
    <source>
        <strain evidence="2 3">NBRC 108639</strain>
    </source>
</reference>
<protein>
    <submittedName>
        <fullName evidence="2">Uncharacterized protein</fullName>
    </submittedName>
</protein>
<gene>
    <name evidence="2" type="ORF">Phou_059670</name>
</gene>
<feature type="transmembrane region" description="Helical" evidence="1">
    <location>
        <begin position="12"/>
        <end position="32"/>
    </location>
</feature>
<accession>A0A6V8KJA2</accession>
<keyword evidence="1" id="KW-0812">Transmembrane</keyword>
<reference evidence="2 3" key="2">
    <citation type="submission" date="2020-03" db="EMBL/GenBank/DDBJ databases">
        <authorList>
            <person name="Ichikawa N."/>
            <person name="Kimura A."/>
            <person name="Kitahashi Y."/>
            <person name="Uohara A."/>
        </authorList>
    </citation>
    <scope>NUCLEOTIDE SEQUENCE [LARGE SCALE GENOMIC DNA]</scope>
    <source>
        <strain evidence="2 3">NBRC 108639</strain>
    </source>
</reference>
<dbReference type="AlphaFoldDB" id="A0A6V8KJA2"/>
<dbReference type="Proteomes" id="UP000482800">
    <property type="component" value="Unassembled WGS sequence"/>
</dbReference>
<keyword evidence="1" id="KW-1133">Transmembrane helix</keyword>
<evidence type="ECO:0000313" key="3">
    <source>
        <dbReference type="Proteomes" id="UP000482800"/>
    </source>
</evidence>
<organism evidence="2 3">
    <name type="scientific">Phytohabitans houttuyneae</name>
    <dbReference type="NCBI Taxonomy" id="1076126"/>
    <lineage>
        <taxon>Bacteria</taxon>
        <taxon>Bacillati</taxon>
        <taxon>Actinomycetota</taxon>
        <taxon>Actinomycetes</taxon>
        <taxon>Micromonosporales</taxon>
        <taxon>Micromonosporaceae</taxon>
    </lineage>
</organism>
<keyword evidence="1" id="KW-0472">Membrane</keyword>